<dbReference type="InterPro" id="IPR036410">
    <property type="entry name" value="HSP_DnaJ_Cys-rich_dom_sf"/>
</dbReference>
<dbReference type="InterPro" id="IPR001623">
    <property type="entry name" value="DnaJ_domain"/>
</dbReference>
<evidence type="ECO:0000313" key="9">
    <source>
        <dbReference type="EnsemblProtists" id="PYU1_T004272"/>
    </source>
</evidence>
<dbReference type="Gene3D" id="2.60.260.20">
    <property type="entry name" value="Urease metallochaperone UreE, N-terminal domain"/>
    <property type="match status" value="2"/>
</dbReference>
<dbReference type="InterPro" id="IPR001305">
    <property type="entry name" value="HSP_DnaJ_Cys-rich_dom"/>
</dbReference>
<dbReference type="Pfam" id="PF00226">
    <property type="entry name" value="DnaJ"/>
    <property type="match status" value="1"/>
</dbReference>
<feature type="domain" description="CR-type" evidence="8">
    <location>
        <begin position="211"/>
        <end position="289"/>
    </location>
</feature>
<keyword evidence="4 6" id="KW-0862">Zinc</keyword>
<evidence type="ECO:0000256" key="2">
    <source>
        <dbReference type="ARBA" id="ARBA00022737"/>
    </source>
</evidence>
<dbReference type="PRINTS" id="PR00625">
    <property type="entry name" value="JDOMAIN"/>
</dbReference>
<dbReference type="PROSITE" id="PS00636">
    <property type="entry name" value="DNAJ_1"/>
    <property type="match status" value="1"/>
</dbReference>
<dbReference type="HAMAP" id="MF_01152">
    <property type="entry name" value="DnaJ"/>
    <property type="match status" value="1"/>
</dbReference>
<feature type="zinc finger region" description="CR-type" evidence="6">
    <location>
        <begin position="211"/>
        <end position="289"/>
    </location>
</feature>
<dbReference type="HOGENOM" id="CLU_017633_0_5_1"/>
<dbReference type="CDD" id="cd10747">
    <property type="entry name" value="DnaJ_C"/>
    <property type="match status" value="1"/>
</dbReference>
<dbReference type="FunCoup" id="K3WH31">
    <property type="interactions" value="320"/>
</dbReference>
<evidence type="ECO:0000256" key="3">
    <source>
        <dbReference type="ARBA" id="ARBA00022771"/>
    </source>
</evidence>
<dbReference type="FunFam" id="1.10.287.110:FF:000034">
    <property type="entry name" value="Chaperone protein DnaJ"/>
    <property type="match status" value="1"/>
</dbReference>
<dbReference type="CDD" id="cd06257">
    <property type="entry name" value="DnaJ"/>
    <property type="match status" value="1"/>
</dbReference>
<dbReference type="InterPro" id="IPR036869">
    <property type="entry name" value="J_dom_sf"/>
</dbReference>
<dbReference type="NCBIfam" id="NF008035">
    <property type="entry name" value="PRK10767.1"/>
    <property type="match status" value="1"/>
</dbReference>
<dbReference type="eggNOG" id="KOG0715">
    <property type="taxonomic scope" value="Eukaryota"/>
</dbReference>
<evidence type="ECO:0000259" key="8">
    <source>
        <dbReference type="PROSITE" id="PS51188"/>
    </source>
</evidence>
<dbReference type="InterPro" id="IPR002939">
    <property type="entry name" value="DnaJ_C"/>
</dbReference>
<dbReference type="OMA" id="MATDYYA"/>
<feature type="domain" description="J" evidence="7">
    <location>
        <begin position="83"/>
        <end position="148"/>
    </location>
</feature>
<dbReference type="InterPro" id="IPR012724">
    <property type="entry name" value="DnaJ"/>
</dbReference>
<dbReference type="GO" id="GO:0031072">
    <property type="term" value="F:heat shock protein binding"/>
    <property type="evidence" value="ECO:0007669"/>
    <property type="project" value="InterPro"/>
</dbReference>
<proteinExistence type="inferred from homology"/>
<keyword evidence="10" id="KW-1185">Reference proteome</keyword>
<dbReference type="EMBL" id="GL376567">
    <property type="status" value="NOT_ANNOTATED_CDS"/>
    <property type="molecule type" value="Genomic_DNA"/>
</dbReference>
<dbReference type="InterPro" id="IPR018253">
    <property type="entry name" value="DnaJ_domain_CS"/>
</dbReference>
<evidence type="ECO:0008006" key="11">
    <source>
        <dbReference type="Google" id="ProtNLM"/>
    </source>
</evidence>
<dbReference type="PANTHER" id="PTHR43096">
    <property type="entry name" value="DNAJ HOMOLOG 1, MITOCHONDRIAL-RELATED"/>
    <property type="match status" value="1"/>
</dbReference>
<accession>K3WH31</accession>
<dbReference type="FunFam" id="2.60.260.20:FF:000005">
    <property type="entry name" value="Chaperone protein dnaJ 1, mitochondrial"/>
    <property type="match status" value="1"/>
</dbReference>
<dbReference type="STRING" id="431595.K3WH31"/>
<reference evidence="10" key="1">
    <citation type="journal article" date="2010" name="Genome Biol.">
        <title>Genome sequence of the necrotrophic plant pathogen Pythium ultimum reveals original pathogenicity mechanisms and effector repertoire.</title>
        <authorList>
            <person name="Levesque C.A."/>
            <person name="Brouwer H."/>
            <person name="Cano L."/>
            <person name="Hamilton J.P."/>
            <person name="Holt C."/>
            <person name="Huitema E."/>
            <person name="Raffaele S."/>
            <person name="Robideau G.P."/>
            <person name="Thines M."/>
            <person name="Win J."/>
            <person name="Zerillo M.M."/>
            <person name="Beakes G.W."/>
            <person name="Boore J.L."/>
            <person name="Busam D."/>
            <person name="Dumas B."/>
            <person name="Ferriera S."/>
            <person name="Fuerstenberg S.I."/>
            <person name="Gachon C.M."/>
            <person name="Gaulin E."/>
            <person name="Govers F."/>
            <person name="Grenville-Briggs L."/>
            <person name="Horner N."/>
            <person name="Hostetler J."/>
            <person name="Jiang R.H."/>
            <person name="Johnson J."/>
            <person name="Krajaejun T."/>
            <person name="Lin H."/>
            <person name="Meijer H.J."/>
            <person name="Moore B."/>
            <person name="Morris P."/>
            <person name="Phuntmart V."/>
            <person name="Puiu D."/>
            <person name="Shetty J."/>
            <person name="Stajich J.E."/>
            <person name="Tripathy S."/>
            <person name="Wawra S."/>
            <person name="van West P."/>
            <person name="Whitty B.R."/>
            <person name="Coutinho P.M."/>
            <person name="Henrissat B."/>
            <person name="Martin F."/>
            <person name="Thomas P.D."/>
            <person name="Tyler B.M."/>
            <person name="De Vries R.P."/>
            <person name="Kamoun S."/>
            <person name="Yandell M."/>
            <person name="Tisserat N."/>
            <person name="Buell C.R."/>
        </authorList>
    </citation>
    <scope>NUCLEOTIDE SEQUENCE</scope>
    <source>
        <strain evidence="10">DAOM:BR144</strain>
    </source>
</reference>
<dbReference type="InterPro" id="IPR008971">
    <property type="entry name" value="HSP40/DnaJ_pept-bd"/>
</dbReference>
<name>K3WH31_GLOUD</name>
<keyword evidence="3 6" id="KW-0863">Zinc-finger</keyword>
<protein>
    <recommendedName>
        <fullName evidence="11">Chaperone DnaJ</fullName>
    </recommendedName>
</protein>
<reference evidence="9" key="3">
    <citation type="submission" date="2015-02" db="UniProtKB">
        <authorList>
            <consortium name="EnsemblProtists"/>
        </authorList>
    </citation>
    <scope>IDENTIFICATION</scope>
    <source>
        <strain evidence="9">DAOM BR144</strain>
    </source>
</reference>
<dbReference type="FunFam" id="2.10.230.10:FF:000002">
    <property type="entry name" value="Molecular chaperone DnaJ"/>
    <property type="match status" value="1"/>
</dbReference>
<evidence type="ECO:0000256" key="6">
    <source>
        <dbReference type="PROSITE-ProRule" id="PRU00546"/>
    </source>
</evidence>
<dbReference type="SMART" id="SM00271">
    <property type="entry name" value="DnaJ"/>
    <property type="match status" value="1"/>
</dbReference>
<dbReference type="GO" id="GO:0009408">
    <property type="term" value="P:response to heat"/>
    <property type="evidence" value="ECO:0007669"/>
    <property type="project" value="InterPro"/>
</dbReference>
<dbReference type="Pfam" id="PF01556">
    <property type="entry name" value="DnaJ_C"/>
    <property type="match status" value="1"/>
</dbReference>
<dbReference type="VEuPathDB" id="FungiDB:PYU1_G004262"/>
<dbReference type="PROSITE" id="PS51188">
    <property type="entry name" value="ZF_CR"/>
    <property type="match status" value="1"/>
</dbReference>
<keyword evidence="2" id="KW-0677">Repeat</keyword>
<dbReference type="GO" id="GO:0042026">
    <property type="term" value="P:protein refolding"/>
    <property type="evidence" value="ECO:0007669"/>
    <property type="project" value="TreeGrafter"/>
</dbReference>
<dbReference type="Gene3D" id="1.10.287.110">
    <property type="entry name" value="DnaJ domain"/>
    <property type="match status" value="1"/>
</dbReference>
<dbReference type="PROSITE" id="PS50076">
    <property type="entry name" value="DNAJ_2"/>
    <property type="match status" value="1"/>
</dbReference>
<evidence type="ECO:0000256" key="1">
    <source>
        <dbReference type="ARBA" id="ARBA00022723"/>
    </source>
</evidence>
<dbReference type="GO" id="GO:0005737">
    <property type="term" value="C:cytoplasm"/>
    <property type="evidence" value="ECO:0007669"/>
    <property type="project" value="TreeGrafter"/>
</dbReference>
<sequence length="467" mass="50643">MHRSLCGGVVLKTPLLAQSSRAISSVGRAARSLATKSSIARANARPSRAVTALNDRVNVGAFASPAQAHAFHGTPMSQEAKKDYYDVLGVSRDADKNEIKKKYYQLAKKYHPDTNKDDPNAAKKFAEATEAWEILGNDEKRQKYDAYGHAGVDENGGFGGGAGGFHDFNDIFGDFASMFGDQGGRRRANQPQRGADIQVNITLSFMEAVNGTVRDLNLTANEECGTCNGSGAKPGTKKKTCTNCNGSGVEVMQQGFFAVETPCRRCRGEGHIIESPCTTCRGKGTVKKPRTVEVKIPEGVDQGMNLRLAHQGEPGTKGGPSGHLYVGINVQPDPFFKRRKTDVHVDVPISVAQAVLGGAVVVPTLTGEVEMKIPRGTQPNTVLQMRGKGIKELNSNRRGSQLVNLQVHIPKNLTPRQEELMQEFLAEEQAKAEKGESDCKSHTFTQTVRETVDRIKNFIKSKTTESS</sequence>
<dbReference type="InParanoid" id="K3WH31"/>
<evidence type="ECO:0000313" key="10">
    <source>
        <dbReference type="Proteomes" id="UP000019132"/>
    </source>
</evidence>
<dbReference type="EnsemblProtists" id="PYU1_T004272">
    <property type="protein sequence ID" value="PYU1_T004272"/>
    <property type="gene ID" value="PYU1_G004262"/>
</dbReference>
<dbReference type="PANTHER" id="PTHR43096:SF52">
    <property type="entry name" value="DNAJ HOMOLOG 1, MITOCHONDRIAL-RELATED"/>
    <property type="match status" value="1"/>
</dbReference>
<reference evidence="10" key="2">
    <citation type="submission" date="2010-04" db="EMBL/GenBank/DDBJ databases">
        <authorList>
            <person name="Buell R."/>
            <person name="Hamilton J."/>
            <person name="Hostetler J."/>
        </authorList>
    </citation>
    <scope>NUCLEOTIDE SEQUENCE [LARGE SCALE GENOMIC DNA]</scope>
    <source>
        <strain evidence="10">DAOM:BR144</strain>
    </source>
</reference>
<dbReference type="Pfam" id="PF00684">
    <property type="entry name" value="DnaJ_CXXCXGXG"/>
    <property type="match status" value="1"/>
</dbReference>
<dbReference type="GO" id="GO:0005524">
    <property type="term" value="F:ATP binding"/>
    <property type="evidence" value="ECO:0007669"/>
    <property type="project" value="InterPro"/>
</dbReference>
<dbReference type="Proteomes" id="UP000019132">
    <property type="component" value="Unassembled WGS sequence"/>
</dbReference>
<dbReference type="SUPFAM" id="SSF46565">
    <property type="entry name" value="Chaperone J-domain"/>
    <property type="match status" value="1"/>
</dbReference>
<dbReference type="SUPFAM" id="SSF49493">
    <property type="entry name" value="HSP40/DnaJ peptide-binding domain"/>
    <property type="match status" value="2"/>
</dbReference>
<organism evidence="9 10">
    <name type="scientific">Globisporangium ultimum (strain ATCC 200006 / CBS 805.95 / DAOM BR144)</name>
    <name type="common">Pythium ultimum</name>
    <dbReference type="NCBI Taxonomy" id="431595"/>
    <lineage>
        <taxon>Eukaryota</taxon>
        <taxon>Sar</taxon>
        <taxon>Stramenopiles</taxon>
        <taxon>Oomycota</taxon>
        <taxon>Peronosporomycetes</taxon>
        <taxon>Pythiales</taxon>
        <taxon>Pythiaceae</taxon>
        <taxon>Globisporangium</taxon>
    </lineage>
</organism>
<evidence type="ECO:0000259" key="7">
    <source>
        <dbReference type="PROSITE" id="PS50076"/>
    </source>
</evidence>
<dbReference type="AlphaFoldDB" id="K3WH31"/>
<evidence type="ECO:0000256" key="4">
    <source>
        <dbReference type="ARBA" id="ARBA00022833"/>
    </source>
</evidence>
<evidence type="ECO:0000256" key="5">
    <source>
        <dbReference type="ARBA" id="ARBA00023186"/>
    </source>
</evidence>
<dbReference type="CDD" id="cd10719">
    <property type="entry name" value="DnaJ_zf"/>
    <property type="match status" value="1"/>
</dbReference>
<dbReference type="GO" id="GO:0051082">
    <property type="term" value="F:unfolded protein binding"/>
    <property type="evidence" value="ECO:0007669"/>
    <property type="project" value="InterPro"/>
</dbReference>
<dbReference type="Gene3D" id="2.10.230.10">
    <property type="entry name" value="Heat shock protein DnaJ, cysteine-rich domain"/>
    <property type="match status" value="1"/>
</dbReference>
<dbReference type="GO" id="GO:0008270">
    <property type="term" value="F:zinc ion binding"/>
    <property type="evidence" value="ECO:0007669"/>
    <property type="project" value="UniProtKB-KW"/>
</dbReference>
<keyword evidence="1 6" id="KW-0479">Metal-binding</keyword>
<dbReference type="SUPFAM" id="SSF57938">
    <property type="entry name" value="DnaJ/Hsp40 cysteine-rich domain"/>
    <property type="match status" value="1"/>
</dbReference>
<keyword evidence="5" id="KW-0143">Chaperone</keyword>
<dbReference type="NCBIfam" id="TIGR02349">
    <property type="entry name" value="DnaJ_bact"/>
    <property type="match status" value="1"/>
</dbReference>